<gene>
    <name evidence="2" type="ordered locus">sll1407</name>
</gene>
<dbReference type="AlphaFoldDB" id="P72601"/>
<dbReference type="EMBL" id="BA000022">
    <property type="protein sequence ID" value="BAA16601.1"/>
    <property type="molecule type" value="Genomic_DNA"/>
</dbReference>
<keyword evidence="3" id="KW-1185">Reference proteome</keyword>
<evidence type="ECO:0000313" key="3">
    <source>
        <dbReference type="Proteomes" id="UP000001425"/>
    </source>
</evidence>
<dbReference type="SMR" id="P72601"/>
<feature type="domain" description="Methyltransferase type 11" evidence="1">
    <location>
        <begin position="45"/>
        <end position="138"/>
    </location>
</feature>
<dbReference type="KEGG" id="syn:sll1407"/>
<dbReference type="SUPFAM" id="SSF53335">
    <property type="entry name" value="S-adenosyl-L-methionine-dependent methyltransferases"/>
    <property type="match status" value="1"/>
</dbReference>
<dbReference type="Gene3D" id="3.40.50.150">
    <property type="entry name" value="Vaccinia Virus protein VP39"/>
    <property type="match status" value="1"/>
</dbReference>
<dbReference type="GO" id="GO:0008168">
    <property type="term" value="F:methyltransferase activity"/>
    <property type="evidence" value="ECO:0000318"/>
    <property type="project" value="GO_Central"/>
</dbReference>
<dbReference type="InParanoid" id="P72601"/>
<name>P72601_SYNY3</name>
<sequence>MKKNVYYSKIADIYDQTRWMTEPIAEEVADFILALVKATRETTFLEPGVGTGLNVIPLVRRGYSVTGVDISQEMLSQFSQKLPRIPPNLRLIHEDASQLSFPDSSFDVVLTVHMLHSVSNLGMFLDEIDRVLKPNGFYLNAQWVTPPAHLEFENHFKTILLKYQEPKPSQQSLEVTNKINIDEYLLNKGYQCNYLTAKEWTVSNQVQELLHFYRSHAYGLCWLLPDEAFNLAIKEFEVFCYEYYDSLKVELSSQAQFEIWAYTVK</sequence>
<dbReference type="PhylomeDB" id="P72601"/>
<reference evidence="2 3" key="1">
    <citation type="journal article" date="1995" name="DNA Res.">
        <title>Sequence analysis of the genome of the unicellular cyanobacterium Synechocystis sp. strain PCC6803. I. Sequence features in the 1 Mb region from map positions 64% to 92% of the genome.</title>
        <authorList>
            <person name="Kaneko T."/>
            <person name="Tanaka A."/>
            <person name="Sato S."/>
            <person name="Kotani H."/>
            <person name="Sazuka T."/>
            <person name="Miyajima N."/>
            <person name="Sugiura M."/>
            <person name="Tabata S."/>
        </authorList>
    </citation>
    <scope>NUCLEOTIDE SEQUENCE [LARGE SCALE GENOMIC DNA]</scope>
    <source>
        <strain evidence="3">ATCC 27184 / PCC 6803 / Kazusa</strain>
    </source>
</reference>
<dbReference type="PIR" id="S74449">
    <property type="entry name" value="S74449"/>
</dbReference>
<dbReference type="eggNOG" id="COG2226">
    <property type="taxonomic scope" value="Bacteria"/>
</dbReference>
<proteinExistence type="predicted"/>
<dbReference type="PANTHER" id="PTHR42912">
    <property type="entry name" value="METHYLTRANSFERASE"/>
    <property type="match status" value="1"/>
</dbReference>
<evidence type="ECO:0000313" key="2">
    <source>
        <dbReference type="EMBL" id="BAA16601.1"/>
    </source>
</evidence>
<dbReference type="InterPro" id="IPR013216">
    <property type="entry name" value="Methyltransf_11"/>
</dbReference>
<dbReference type="Proteomes" id="UP000001425">
    <property type="component" value="Chromosome"/>
</dbReference>
<dbReference type="InterPro" id="IPR050508">
    <property type="entry name" value="Methyltransf_Superfamily"/>
</dbReference>
<dbReference type="PANTHER" id="PTHR42912:SF80">
    <property type="entry name" value="METHYLTRANSFERASE DOMAIN-CONTAINING PROTEIN"/>
    <property type="match status" value="1"/>
</dbReference>
<dbReference type="Gene3D" id="1.10.8.900">
    <property type="match status" value="1"/>
</dbReference>
<dbReference type="STRING" id="1148.gene:10497456"/>
<protein>
    <submittedName>
        <fullName evidence="2">Sll1407 protein</fullName>
    </submittedName>
</protein>
<reference evidence="2 3" key="2">
    <citation type="journal article" date="1996" name="DNA Res.">
        <title>Sequence analysis of the genome of the unicellular cyanobacterium Synechocystis sp. strain PCC6803. II. Sequence determination of the entire genome and assignment of potential protein-coding regions.</title>
        <authorList>
            <person name="Kaneko T."/>
            <person name="Sato S."/>
            <person name="Kotani H."/>
            <person name="Tanaka A."/>
            <person name="Asamizu E."/>
            <person name="Nakamura Y."/>
            <person name="Miyajima N."/>
            <person name="Hirosawa M."/>
            <person name="Sugiura M."/>
            <person name="Sasamoto S."/>
            <person name="Kimura T."/>
            <person name="Hosouchi T."/>
            <person name="Matsuno A."/>
            <person name="Muraki A."/>
            <person name="Nakazaki N."/>
            <person name="Naruo K."/>
            <person name="Okumura S."/>
            <person name="Shimpo S."/>
            <person name="Takeuchi C."/>
            <person name="Wada T."/>
            <person name="Watanabe A."/>
            <person name="Yamada M."/>
            <person name="Yasuda M."/>
            <person name="Tabata S."/>
        </authorList>
    </citation>
    <scope>NUCLEOTIDE SEQUENCE [LARGE SCALE GENOMIC DNA]</scope>
    <source>
        <strain evidence="3">ATCC 27184 / PCC 6803 / Kazusa</strain>
    </source>
</reference>
<dbReference type="GO" id="GO:0008757">
    <property type="term" value="F:S-adenosylmethionine-dependent methyltransferase activity"/>
    <property type="evidence" value="ECO:0007669"/>
    <property type="project" value="InterPro"/>
</dbReference>
<dbReference type="InterPro" id="IPR029063">
    <property type="entry name" value="SAM-dependent_MTases_sf"/>
</dbReference>
<dbReference type="CDD" id="cd02440">
    <property type="entry name" value="AdoMet_MTases"/>
    <property type="match status" value="1"/>
</dbReference>
<dbReference type="Pfam" id="PF08241">
    <property type="entry name" value="Methyltransf_11"/>
    <property type="match status" value="1"/>
</dbReference>
<evidence type="ECO:0000259" key="1">
    <source>
        <dbReference type="Pfam" id="PF08241"/>
    </source>
</evidence>
<organism evidence="2 3">
    <name type="scientific">Synechocystis sp. (strain ATCC 27184 / PCC 6803 / Kazusa)</name>
    <dbReference type="NCBI Taxonomy" id="1111708"/>
    <lineage>
        <taxon>Bacteria</taxon>
        <taxon>Bacillati</taxon>
        <taxon>Cyanobacteriota</taxon>
        <taxon>Cyanophyceae</taxon>
        <taxon>Synechococcales</taxon>
        <taxon>Merismopediaceae</taxon>
        <taxon>Synechocystis</taxon>
    </lineage>
</organism>
<dbReference type="PaxDb" id="1148-1651673"/>
<accession>P72601</accession>
<dbReference type="EnsemblBacteria" id="BAA16601">
    <property type="protein sequence ID" value="BAA16601"/>
    <property type="gene ID" value="BAA16601"/>
</dbReference>
<dbReference type="FunCoup" id="P72601">
    <property type="interactions" value="52"/>
</dbReference>